<evidence type="ECO:0000313" key="4">
    <source>
        <dbReference type="EMBL" id="MDF8334688.1"/>
    </source>
</evidence>
<dbReference type="InterPro" id="IPR013658">
    <property type="entry name" value="SGL"/>
</dbReference>
<feature type="signal peptide" evidence="2">
    <location>
        <begin position="1"/>
        <end position="37"/>
    </location>
</feature>
<dbReference type="PANTHER" id="PTHR47572">
    <property type="entry name" value="LIPOPROTEIN-RELATED"/>
    <property type="match status" value="1"/>
</dbReference>
<dbReference type="SUPFAM" id="SSF52821">
    <property type="entry name" value="Rhodanese/Cell cycle control phosphatase"/>
    <property type="match status" value="1"/>
</dbReference>
<dbReference type="InterPro" id="IPR036873">
    <property type="entry name" value="Rhodanese-like_dom_sf"/>
</dbReference>
<dbReference type="InterPro" id="IPR001763">
    <property type="entry name" value="Rhodanese-like_dom"/>
</dbReference>
<dbReference type="Proteomes" id="UP001222770">
    <property type="component" value="Unassembled WGS sequence"/>
</dbReference>
<evidence type="ECO:0000256" key="2">
    <source>
        <dbReference type="SAM" id="SignalP"/>
    </source>
</evidence>
<dbReference type="Gene3D" id="3.40.250.10">
    <property type="entry name" value="Rhodanese-like domain"/>
    <property type="match status" value="1"/>
</dbReference>
<dbReference type="RefSeq" id="WP_277279464.1">
    <property type="nucleotide sequence ID" value="NZ_JAROCY010000016.1"/>
</dbReference>
<dbReference type="SUPFAM" id="SSF63829">
    <property type="entry name" value="Calcium-dependent phosphotriesterase"/>
    <property type="match status" value="1"/>
</dbReference>
<feature type="chain" id="PRO_5045761353" evidence="2">
    <location>
        <begin position="38"/>
        <end position="453"/>
    </location>
</feature>
<gene>
    <name evidence="4" type="ORF">POM99_15875</name>
</gene>
<name>A0ABT6CM95_9SPHN</name>
<accession>A0ABT6CM95</accession>
<keyword evidence="2" id="KW-0732">Signal</keyword>
<dbReference type="InterPro" id="IPR051262">
    <property type="entry name" value="SMP-30/CGR1_Lactonase"/>
</dbReference>
<dbReference type="EMBL" id="JAROCY010000016">
    <property type="protein sequence ID" value="MDF8334688.1"/>
    <property type="molecule type" value="Genomic_DNA"/>
</dbReference>
<dbReference type="Pfam" id="PF08450">
    <property type="entry name" value="SGL"/>
    <property type="match status" value="1"/>
</dbReference>
<dbReference type="PROSITE" id="PS50206">
    <property type="entry name" value="RHODANESE_3"/>
    <property type="match status" value="1"/>
</dbReference>
<proteinExistence type="predicted"/>
<protein>
    <submittedName>
        <fullName evidence="4">SMP-30/gluconolactonase/LRE family protein</fullName>
    </submittedName>
</protein>
<dbReference type="PANTHER" id="PTHR47572:SF4">
    <property type="entry name" value="LACTONASE DRP35"/>
    <property type="match status" value="1"/>
</dbReference>
<dbReference type="InterPro" id="IPR011042">
    <property type="entry name" value="6-blade_b-propeller_TolB-like"/>
</dbReference>
<feature type="domain" description="Rhodanese" evidence="3">
    <location>
        <begin position="71"/>
        <end position="147"/>
    </location>
</feature>
<reference evidence="4 5" key="1">
    <citation type="submission" date="2023-03" db="EMBL/GenBank/DDBJ databases">
        <title>Novosphingobium cyanobacteriorum sp. nov., isolated from a eutrophic reservoir during the Microcystis bloom period.</title>
        <authorList>
            <person name="Kang M."/>
            <person name="Le V."/>
            <person name="Ko S.-R."/>
            <person name="Lee S.-A."/>
            <person name="Ahn C.-Y."/>
        </authorList>
    </citation>
    <scope>NUCLEOTIDE SEQUENCE [LARGE SCALE GENOMIC DNA]</scope>
    <source>
        <strain evidence="4 5">HBC54</strain>
    </source>
</reference>
<keyword evidence="5" id="KW-1185">Reference proteome</keyword>
<keyword evidence="1" id="KW-0378">Hydrolase</keyword>
<evidence type="ECO:0000259" key="3">
    <source>
        <dbReference type="PROSITE" id="PS50206"/>
    </source>
</evidence>
<comment type="caution">
    <text evidence="4">The sequence shown here is derived from an EMBL/GenBank/DDBJ whole genome shotgun (WGS) entry which is preliminary data.</text>
</comment>
<evidence type="ECO:0000256" key="1">
    <source>
        <dbReference type="ARBA" id="ARBA00022801"/>
    </source>
</evidence>
<organism evidence="4 5">
    <name type="scientific">Novosphingobium cyanobacteriorum</name>
    <dbReference type="NCBI Taxonomy" id="3024215"/>
    <lineage>
        <taxon>Bacteria</taxon>
        <taxon>Pseudomonadati</taxon>
        <taxon>Pseudomonadota</taxon>
        <taxon>Alphaproteobacteria</taxon>
        <taxon>Sphingomonadales</taxon>
        <taxon>Sphingomonadaceae</taxon>
        <taxon>Novosphingobium</taxon>
    </lineage>
</organism>
<sequence>MSRQITKPAGKRANIAALTLGASIFAILPGNPALAQAATPAAQASVEQAPVAQAPAAPKLDKARIDALLATPDKVVFIDVRRADEISQLGGLPVFLNIQISELDRFLSYIPRDRQIVTVSNHAGRAGKAAALLLAKGLNVVGAIGVEDYAAEGGFLYGQKVVTPAIDGVVAAGTRVEVVREGFEGTEGPIALADGSILFTENRADRIVKLGVDGTVSTWLEKTGGANALALSANGELLAVQTAPSGIAVLQPKPKVLAAKFDGKPLNRPNDFALARNGNIYFSDPGAPAQAGAPAPATPPKTGFYWLDRKGKVHLVADDIRRPNGVALSPDEKTVYVANTAGEYLLAWTVNADGSLTGRRDFVKLAGFKTTPTGPSSGADGIVVDKDGRVFVTSTLGIEVFSAEGQPLGVIKLPKQPQNLAFGGKEHAHLYAVGRGSAYRIATLTKGVDRPGK</sequence>
<evidence type="ECO:0000313" key="5">
    <source>
        <dbReference type="Proteomes" id="UP001222770"/>
    </source>
</evidence>
<dbReference type="Gene3D" id="2.120.10.30">
    <property type="entry name" value="TolB, C-terminal domain"/>
    <property type="match status" value="1"/>
</dbReference>